<name>A0A3S9YMX9_9ACTN</name>
<dbReference type="EMBL" id="CP029042">
    <property type="protein sequence ID" value="AZS76396.1"/>
    <property type="molecule type" value="Genomic_DNA"/>
</dbReference>
<accession>A0A3S9YMX9</accession>
<evidence type="ECO:0000256" key="2">
    <source>
        <dbReference type="ARBA" id="ARBA00022679"/>
    </source>
</evidence>
<dbReference type="PANTHER" id="PTHR43320">
    <property type="entry name" value="SUGAR KINASE"/>
    <property type="match status" value="1"/>
</dbReference>
<feature type="compositionally biased region" description="Low complexity" evidence="4">
    <location>
        <begin position="15"/>
        <end position="33"/>
    </location>
</feature>
<dbReference type="Pfam" id="PF00294">
    <property type="entry name" value="PfkB"/>
    <property type="match status" value="2"/>
</dbReference>
<feature type="region of interest" description="Disordered" evidence="4">
    <location>
        <begin position="1"/>
        <end position="37"/>
    </location>
</feature>
<feature type="domain" description="Carbohydrate kinase PfkB" evidence="5">
    <location>
        <begin position="38"/>
        <end position="232"/>
    </location>
</feature>
<evidence type="ECO:0000256" key="3">
    <source>
        <dbReference type="ARBA" id="ARBA00022777"/>
    </source>
</evidence>
<dbReference type="AlphaFoldDB" id="A0A3S9YMX9"/>
<dbReference type="InterPro" id="IPR011611">
    <property type="entry name" value="PfkB_dom"/>
</dbReference>
<dbReference type="SUPFAM" id="SSF53613">
    <property type="entry name" value="Ribokinase-like"/>
    <property type="match status" value="1"/>
</dbReference>
<sequence length="437" mass="43360">MTGQPAAAGSEDQRGAAAPRAGAAPGRPLLPGRPGRPDVFTFGETMVALRGSGPLKLGGTMNVSIAGAESNVAIGLARLGHDVRWAGAVGEDEAGQLVLRTLRAEGVGVSGASTDPGAPTGLLLFEPRLPEVTRVHYYRAGSAGSRIGADVIQRAFSAAPPRVLHLTGITPSLSPTARAAARLALQLARESGSLVCLDVNFRARLWTAEAAAEVLREWIPFVDVLIASDDELPLCLPGGWGGEGSPGGGEGSQGAKGATGANGDLRAEGAGAGMGAEGADGGLGAEGADGGLARWASEQKEATAAGAGACGDAVPLPPQEVADDPAAAVARQAGLLLDQGVGEVVVKLGVEGATTFTHGGSLHQPAKPLRAVDAVGAGDAFVAGYLSALLDGEGPAGRLERAVTTGAFAVASSGDWEGAPTRAELGMLGASPGTVVR</sequence>
<dbReference type="GO" id="GO:0016301">
    <property type="term" value="F:kinase activity"/>
    <property type="evidence" value="ECO:0007669"/>
    <property type="project" value="UniProtKB-KW"/>
</dbReference>
<evidence type="ECO:0000256" key="4">
    <source>
        <dbReference type="SAM" id="MobiDB-lite"/>
    </source>
</evidence>
<evidence type="ECO:0000256" key="1">
    <source>
        <dbReference type="ARBA" id="ARBA00010688"/>
    </source>
</evidence>
<evidence type="ECO:0000313" key="7">
    <source>
        <dbReference type="Proteomes" id="UP000275579"/>
    </source>
</evidence>
<keyword evidence="3 6" id="KW-0418">Kinase</keyword>
<dbReference type="Gene3D" id="3.40.1190.20">
    <property type="match status" value="2"/>
</dbReference>
<proteinExistence type="inferred from homology"/>
<reference evidence="6 7" key="1">
    <citation type="submission" date="2018-04" db="EMBL/GenBank/DDBJ databases">
        <title>Complete genome sequences of Streptomyces lydicus strain WYEC and characterization of antagonistic properties of biological control agents.</title>
        <authorList>
            <person name="Mariita R.M."/>
            <person name="Sello J.K."/>
        </authorList>
    </citation>
    <scope>NUCLEOTIDE SEQUENCE [LARGE SCALE GENOMIC DNA]</scope>
    <source>
        <strain evidence="6 7">WYEC 108</strain>
    </source>
</reference>
<dbReference type="Proteomes" id="UP000275579">
    <property type="component" value="Chromosome"/>
</dbReference>
<protein>
    <submittedName>
        <fullName evidence="6">Sugar kinase</fullName>
    </submittedName>
</protein>
<dbReference type="CDD" id="cd01166">
    <property type="entry name" value="KdgK"/>
    <property type="match status" value="1"/>
</dbReference>
<comment type="similarity">
    <text evidence="1">Belongs to the carbohydrate kinase PfkB family.</text>
</comment>
<dbReference type="InterPro" id="IPR029056">
    <property type="entry name" value="Ribokinase-like"/>
</dbReference>
<feature type="compositionally biased region" description="Gly residues" evidence="4">
    <location>
        <begin position="270"/>
        <end position="282"/>
    </location>
</feature>
<evidence type="ECO:0000313" key="6">
    <source>
        <dbReference type="EMBL" id="AZS76396.1"/>
    </source>
</evidence>
<dbReference type="PANTHER" id="PTHR43320:SF2">
    <property type="entry name" value="2-DEHYDRO-3-DEOXYGLUCONOKINASE_2-DEHYDRO-3-DEOXYGALACTONOKINASE"/>
    <property type="match status" value="1"/>
</dbReference>
<feature type="region of interest" description="Disordered" evidence="4">
    <location>
        <begin position="237"/>
        <end position="282"/>
    </location>
</feature>
<organism evidence="6 7">
    <name type="scientific">Streptomyces lydicus</name>
    <dbReference type="NCBI Taxonomy" id="47763"/>
    <lineage>
        <taxon>Bacteria</taxon>
        <taxon>Bacillati</taxon>
        <taxon>Actinomycetota</taxon>
        <taxon>Actinomycetes</taxon>
        <taxon>Kitasatosporales</taxon>
        <taxon>Streptomycetaceae</taxon>
        <taxon>Streptomyces</taxon>
    </lineage>
</organism>
<feature type="domain" description="Carbohydrate kinase PfkB" evidence="5">
    <location>
        <begin position="327"/>
        <end position="421"/>
    </location>
</feature>
<keyword evidence="2" id="KW-0808">Transferase</keyword>
<dbReference type="InterPro" id="IPR052700">
    <property type="entry name" value="Carb_kinase_PfkB-like"/>
</dbReference>
<gene>
    <name evidence="6" type="ORF">DDE74_12260</name>
</gene>
<evidence type="ECO:0000259" key="5">
    <source>
        <dbReference type="Pfam" id="PF00294"/>
    </source>
</evidence>
<feature type="compositionally biased region" description="Gly residues" evidence="4">
    <location>
        <begin position="238"/>
        <end position="254"/>
    </location>
</feature>